<organism evidence="2 3">
    <name type="scientific">Trinickia terrae</name>
    <dbReference type="NCBI Taxonomy" id="2571161"/>
    <lineage>
        <taxon>Bacteria</taxon>
        <taxon>Pseudomonadati</taxon>
        <taxon>Pseudomonadota</taxon>
        <taxon>Betaproteobacteria</taxon>
        <taxon>Burkholderiales</taxon>
        <taxon>Burkholderiaceae</taxon>
        <taxon>Trinickia</taxon>
    </lineage>
</organism>
<accession>A0A4U1I0S2</accession>
<protein>
    <submittedName>
        <fullName evidence="2">Uncharacterized protein</fullName>
    </submittedName>
</protein>
<dbReference type="AlphaFoldDB" id="A0A4U1I0S2"/>
<proteinExistence type="predicted"/>
<feature type="chain" id="PRO_5020910157" evidence="1">
    <location>
        <begin position="30"/>
        <end position="164"/>
    </location>
</feature>
<keyword evidence="1" id="KW-0732">Signal</keyword>
<evidence type="ECO:0000313" key="2">
    <source>
        <dbReference type="EMBL" id="TKC86706.1"/>
    </source>
</evidence>
<dbReference type="OrthoDB" id="9133493at2"/>
<keyword evidence="3" id="KW-1185">Reference proteome</keyword>
<gene>
    <name evidence="2" type="ORF">FAZ69_18810</name>
</gene>
<comment type="caution">
    <text evidence="2">The sequence shown here is derived from an EMBL/GenBank/DDBJ whole genome shotgun (WGS) entry which is preliminary data.</text>
</comment>
<evidence type="ECO:0000256" key="1">
    <source>
        <dbReference type="SAM" id="SignalP"/>
    </source>
</evidence>
<dbReference type="Proteomes" id="UP000305539">
    <property type="component" value="Unassembled WGS sequence"/>
</dbReference>
<dbReference type="RefSeq" id="WP_136896599.1">
    <property type="nucleotide sequence ID" value="NZ_SWJE01000010.1"/>
</dbReference>
<dbReference type="EMBL" id="SWJE01000010">
    <property type="protein sequence ID" value="TKC86706.1"/>
    <property type="molecule type" value="Genomic_DNA"/>
</dbReference>
<sequence>MSAQNLYPLTMLGAALGAAAVLTMPATSAAGPMTGQGGIITFVGRIVGPSFEVSAAPIEPVTAAGGPSIAGTSRGLKVTFAAQAAGVPPAEVSFMANDAARSTIGPGAKDDVVTRFVDPKGRAFPWQPGGYYHLPPSGGVLSLTAPRADEKGEAKPITLIMSYE</sequence>
<reference evidence="2 3" key="1">
    <citation type="submission" date="2019-04" db="EMBL/GenBank/DDBJ databases">
        <title>Trinickia sp. 7GSK02, isolated from subtropical forest soil.</title>
        <authorList>
            <person name="Gao Z.-H."/>
            <person name="Qiu L.-H."/>
        </authorList>
    </citation>
    <scope>NUCLEOTIDE SEQUENCE [LARGE SCALE GENOMIC DNA]</scope>
    <source>
        <strain evidence="2 3">7GSK02</strain>
    </source>
</reference>
<evidence type="ECO:0000313" key="3">
    <source>
        <dbReference type="Proteomes" id="UP000305539"/>
    </source>
</evidence>
<feature type="signal peptide" evidence="1">
    <location>
        <begin position="1"/>
        <end position="29"/>
    </location>
</feature>
<name>A0A4U1I0S2_9BURK</name>